<accession>A0A8S4SLQ4</accession>
<evidence type="ECO:0000313" key="3">
    <source>
        <dbReference type="Proteomes" id="UP000838756"/>
    </source>
</evidence>
<evidence type="ECO:0000313" key="2">
    <source>
        <dbReference type="EMBL" id="CAH2266505.1"/>
    </source>
</evidence>
<feature type="region of interest" description="Disordered" evidence="1">
    <location>
        <begin position="77"/>
        <end position="100"/>
    </location>
</feature>
<feature type="region of interest" description="Disordered" evidence="1">
    <location>
        <begin position="1"/>
        <end position="35"/>
    </location>
</feature>
<proteinExistence type="predicted"/>
<evidence type="ECO:0000256" key="1">
    <source>
        <dbReference type="SAM" id="MobiDB-lite"/>
    </source>
</evidence>
<reference evidence="2" key="1">
    <citation type="submission" date="2022-03" db="EMBL/GenBank/DDBJ databases">
        <authorList>
            <person name="Lindestad O."/>
        </authorList>
    </citation>
    <scope>NUCLEOTIDE SEQUENCE</scope>
</reference>
<keyword evidence="3" id="KW-1185">Reference proteome</keyword>
<gene>
    <name evidence="2" type="primary">jg23630</name>
    <name evidence="2" type="ORF">PAEG_LOCUS25334</name>
</gene>
<dbReference type="EMBL" id="CAKXAJ010026310">
    <property type="protein sequence ID" value="CAH2266505.1"/>
    <property type="molecule type" value="Genomic_DNA"/>
</dbReference>
<sequence length="100" mass="11362">MEIRRRTRVTHSAQSAHGRGTLLGNRRTLNRRTDRPMVLEWRPRTGIFSVGQHQTSRWELLETCGPRTADLRIFGTPYERPPAPAERCPAVDVSQDGPTA</sequence>
<dbReference type="AlphaFoldDB" id="A0A8S4SLQ4"/>
<comment type="caution">
    <text evidence="2">The sequence shown here is derived from an EMBL/GenBank/DDBJ whole genome shotgun (WGS) entry which is preliminary data.</text>
</comment>
<feature type="compositionally biased region" description="Low complexity" evidence="1">
    <location>
        <begin position="18"/>
        <end position="27"/>
    </location>
</feature>
<protein>
    <submittedName>
        <fullName evidence="2">Jg23630 protein</fullName>
    </submittedName>
</protein>
<dbReference type="Proteomes" id="UP000838756">
    <property type="component" value="Unassembled WGS sequence"/>
</dbReference>
<name>A0A8S4SLQ4_9NEOP</name>
<organism evidence="2 3">
    <name type="scientific">Pararge aegeria aegeria</name>
    <dbReference type="NCBI Taxonomy" id="348720"/>
    <lineage>
        <taxon>Eukaryota</taxon>
        <taxon>Metazoa</taxon>
        <taxon>Ecdysozoa</taxon>
        <taxon>Arthropoda</taxon>
        <taxon>Hexapoda</taxon>
        <taxon>Insecta</taxon>
        <taxon>Pterygota</taxon>
        <taxon>Neoptera</taxon>
        <taxon>Endopterygota</taxon>
        <taxon>Lepidoptera</taxon>
        <taxon>Glossata</taxon>
        <taxon>Ditrysia</taxon>
        <taxon>Papilionoidea</taxon>
        <taxon>Nymphalidae</taxon>
        <taxon>Satyrinae</taxon>
        <taxon>Satyrini</taxon>
        <taxon>Parargina</taxon>
        <taxon>Pararge</taxon>
    </lineage>
</organism>